<evidence type="ECO:0000259" key="1">
    <source>
        <dbReference type="SMART" id="SM00421"/>
    </source>
</evidence>
<dbReference type="Proteomes" id="UP000245252">
    <property type="component" value="Unassembled WGS sequence"/>
</dbReference>
<dbReference type="EMBL" id="QFBC01000016">
    <property type="protein sequence ID" value="PWE53446.1"/>
    <property type="molecule type" value="Genomic_DNA"/>
</dbReference>
<dbReference type="RefSeq" id="WP_109461197.1">
    <property type="nucleotide sequence ID" value="NZ_QFBC01000016.1"/>
</dbReference>
<keyword evidence="3" id="KW-1185">Reference proteome</keyword>
<dbReference type="GO" id="GO:0003677">
    <property type="term" value="F:DNA binding"/>
    <property type="evidence" value="ECO:0007669"/>
    <property type="project" value="InterPro"/>
</dbReference>
<name>A0A2U2DJH1_9HYPH</name>
<dbReference type="GO" id="GO:0006355">
    <property type="term" value="P:regulation of DNA-templated transcription"/>
    <property type="evidence" value="ECO:0007669"/>
    <property type="project" value="InterPro"/>
</dbReference>
<dbReference type="InterPro" id="IPR000792">
    <property type="entry name" value="Tscrpt_reg_LuxR_C"/>
</dbReference>
<evidence type="ECO:0000313" key="2">
    <source>
        <dbReference type="EMBL" id="PWE53446.1"/>
    </source>
</evidence>
<dbReference type="InterPro" id="IPR036388">
    <property type="entry name" value="WH-like_DNA-bd_sf"/>
</dbReference>
<organism evidence="2 3">
    <name type="scientific">Metarhizobium album</name>
    <dbReference type="NCBI Taxonomy" id="2182425"/>
    <lineage>
        <taxon>Bacteria</taxon>
        <taxon>Pseudomonadati</taxon>
        <taxon>Pseudomonadota</taxon>
        <taxon>Alphaproteobacteria</taxon>
        <taxon>Hyphomicrobiales</taxon>
        <taxon>Rhizobiaceae</taxon>
        <taxon>Metarhizobium</taxon>
    </lineage>
</organism>
<dbReference type="Gene3D" id="1.10.10.10">
    <property type="entry name" value="Winged helix-like DNA-binding domain superfamily/Winged helix DNA-binding domain"/>
    <property type="match status" value="1"/>
</dbReference>
<dbReference type="SMART" id="SM00421">
    <property type="entry name" value="HTH_LUXR"/>
    <property type="match status" value="1"/>
</dbReference>
<reference evidence="2 3" key="1">
    <citation type="submission" date="2018-05" db="EMBL/GenBank/DDBJ databases">
        <title>The draft genome of strain NS-104.</title>
        <authorList>
            <person name="Hang P."/>
            <person name="Jiang J."/>
        </authorList>
    </citation>
    <scope>NUCLEOTIDE SEQUENCE [LARGE SCALE GENOMIC DNA]</scope>
    <source>
        <strain evidence="2 3">NS-104</strain>
    </source>
</reference>
<sequence length="66" mass="7349">MKEWILSPLEKTSIRWISRGRTVAEIASLEGKSVVDIENCLRSALRTLEAKSIAEALQKANLPNPD</sequence>
<protein>
    <submittedName>
        <fullName evidence="2">LuxR family transcriptional regulator</fullName>
    </submittedName>
</protein>
<proteinExistence type="predicted"/>
<dbReference type="AlphaFoldDB" id="A0A2U2DJH1"/>
<accession>A0A2U2DJH1</accession>
<feature type="domain" description="HTH luxR-type" evidence="1">
    <location>
        <begin position="3"/>
        <end position="60"/>
    </location>
</feature>
<evidence type="ECO:0000313" key="3">
    <source>
        <dbReference type="Proteomes" id="UP000245252"/>
    </source>
</evidence>
<dbReference type="SUPFAM" id="SSF46894">
    <property type="entry name" value="C-terminal effector domain of the bipartite response regulators"/>
    <property type="match status" value="1"/>
</dbReference>
<gene>
    <name evidence="2" type="ORF">DEM27_26235</name>
</gene>
<comment type="caution">
    <text evidence="2">The sequence shown here is derived from an EMBL/GenBank/DDBJ whole genome shotgun (WGS) entry which is preliminary data.</text>
</comment>
<dbReference type="InterPro" id="IPR016032">
    <property type="entry name" value="Sig_transdc_resp-reg_C-effctor"/>
</dbReference>
<dbReference type="OrthoDB" id="8378260at2"/>